<dbReference type="SUPFAM" id="SSF54236">
    <property type="entry name" value="Ubiquitin-like"/>
    <property type="match status" value="1"/>
</dbReference>
<dbReference type="GO" id="GO:0006511">
    <property type="term" value="P:ubiquitin-dependent protein catabolic process"/>
    <property type="evidence" value="ECO:0007669"/>
    <property type="project" value="TreeGrafter"/>
</dbReference>
<dbReference type="VEuPathDB" id="FungiDB:TREMEDRAFT_74048"/>
<dbReference type="InterPro" id="IPR015496">
    <property type="entry name" value="Ubiquilin"/>
</dbReference>
<dbReference type="Gene3D" id="3.10.20.90">
    <property type="entry name" value="Phosphatidylinositol 3-kinase Catalytic Subunit, Chain A, domain 1"/>
    <property type="match status" value="1"/>
</dbReference>
<evidence type="ECO:0000313" key="3">
    <source>
        <dbReference type="EMBL" id="RXK38841.1"/>
    </source>
</evidence>
<dbReference type="AlphaFoldDB" id="A0A4Q1BM00"/>
<dbReference type="Proteomes" id="UP000289152">
    <property type="component" value="Unassembled WGS sequence"/>
</dbReference>
<dbReference type="PANTHER" id="PTHR10677">
    <property type="entry name" value="UBIQUILIN"/>
    <property type="match status" value="1"/>
</dbReference>
<evidence type="ECO:0000313" key="4">
    <source>
        <dbReference type="Proteomes" id="UP000289152"/>
    </source>
</evidence>
<dbReference type="OrthoDB" id="428577at2759"/>
<accession>A0A4Q1BM00</accession>
<feature type="domain" description="Ubiquitin-like" evidence="2">
    <location>
        <begin position="71"/>
        <end position="149"/>
    </location>
</feature>
<dbReference type="SMART" id="SM00213">
    <property type="entry name" value="UBQ"/>
    <property type="match status" value="1"/>
</dbReference>
<dbReference type="InParanoid" id="A0A4Q1BM00"/>
<reference evidence="3 4" key="1">
    <citation type="submission" date="2016-06" db="EMBL/GenBank/DDBJ databases">
        <title>Evolution of pathogenesis and genome organization in the Tremellales.</title>
        <authorList>
            <person name="Cuomo C."/>
            <person name="Litvintseva A."/>
            <person name="Heitman J."/>
            <person name="Chen Y."/>
            <person name="Sun S."/>
            <person name="Springer D."/>
            <person name="Dromer F."/>
            <person name="Young S."/>
            <person name="Zeng Q."/>
            <person name="Chapman S."/>
            <person name="Gujja S."/>
            <person name="Saif S."/>
            <person name="Birren B."/>
        </authorList>
    </citation>
    <scope>NUCLEOTIDE SEQUENCE [LARGE SCALE GENOMIC DNA]</scope>
    <source>
        <strain evidence="3 4">ATCC 28783</strain>
    </source>
</reference>
<dbReference type="Pfam" id="PF00240">
    <property type="entry name" value="ubiquitin"/>
    <property type="match status" value="1"/>
</dbReference>
<feature type="compositionally biased region" description="Polar residues" evidence="1">
    <location>
        <begin position="158"/>
        <end position="172"/>
    </location>
</feature>
<sequence>MDTPLSGDKLNEERAFVKRYTEGLADTKVEYPADYSAPLEDRPRKVATVNVPVAEPPTLMEVDSGPSHDTITLTVKSLKPSLSVNVKAQTTDTISDLKSLVCKAAPTAPPPDQQRLLLKGKALVDTKLLKEYDIQDGAVVHLLLKPAGPPPPTLTITTSMADDSSPGTSRPLQVSDAPPLGPQAEVSSSTFHRTVSDPTFWQKIHALCVSEFAYEDEGDACWELFLLSVKGKLSAGEAAKIRDVVGVRGE</sequence>
<dbReference type="PANTHER" id="PTHR10677:SF3">
    <property type="entry name" value="FI07626P-RELATED"/>
    <property type="match status" value="1"/>
</dbReference>
<proteinExistence type="predicted"/>
<comment type="caution">
    <text evidence="3">The sequence shown here is derived from an EMBL/GenBank/DDBJ whole genome shotgun (WGS) entry which is preliminary data.</text>
</comment>
<feature type="region of interest" description="Disordered" evidence="1">
    <location>
        <begin position="158"/>
        <end position="185"/>
    </location>
</feature>
<evidence type="ECO:0000256" key="1">
    <source>
        <dbReference type="SAM" id="MobiDB-lite"/>
    </source>
</evidence>
<dbReference type="EMBL" id="SDIL01000041">
    <property type="protein sequence ID" value="RXK38841.1"/>
    <property type="molecule type" value="Genomic_DNA"/>
</dbReference>
<dbReference type="InterPro" id="IPR000626">
    <property type="entry name" value="Ubiquitin-like_dom"/>
</dbReference>
<protein>
    <recommendedName>
        <fullName evidence="2">Ubiquitin-like domain-containing protein</fullName>
    </recommendedName>
</protein>
<evidence type="ECO:0000259" key="2">
    <source>
        <dbReference type="PROSITE" id="PS50053"/>
    </source>
</evidence>
<organism evidence="3 4">
    <name type="scientific">Tremella mesenterica</name>
    <name type="common">Jelly fungus</name>
    <dbReference type="NCBI Taxonomy" id="5217"/>
    <lineage>
        <taxon>Eukaryota</taxon>
        <taxon>Fungi</taxon>
        <taxon>Dikarya</taxon>
        <taxon>Basidiomycota</taxon>
        <taxon>Agaricomycotina</taxon>
        <taxon>Tremellomycetes</taxon>
        <taxon>Tremellales</taxon>
        <taxon>Tremellaceae</taxon>
        <taxon>Tremella</taxon>
    </lineage>
</organism>
<dbReference type="PROSITE" id="PS50053">
    <property type="entry name" value="UBIQUITIN_2"/>
    <property type="match status" value="1"/>
</dbReference>
<dbReference type="CDD" id="cd17039">
    <property type="entry name" value="Ubl_ubiquitin_like"/>
    <property type="match status" value="1"/>
</dbReference>
<dbReference type="GO" id="GO:0005829">
    <property type="term" value="C:cytosol"/>
    <property type="evidence" value="ECO:0007669"/>
    <property type="project" value="TreeGrafter"/>
</dbReference>
<keyword evidence="4" id="KW-1185">Reference proteome</keyword>
<dbReference type="STRING" id="5217.A0A4Q1BM00"/>
<dbReference type="InterPro" id="IPR029071">
    <property type="entry name" value="Ubiquitin-like_domsf"/>
</dbReference>
<gene>
    <name evidence="3" type="ORF">M231_03897</name>
</gene>
<dbReference type="GO" id="GO:0031593">
    <property type="term" value="F:polyubiquitin modification-dependent protein binding"/>
    <property type="evidence" value="ECO:0007669"/>
    <property type="project" value="TreeGrafter"/>
</dbReference>
<name>A0A4Q1BM00_TREME</name>